<evidence type="ECO:0000256" key="12">
    <source>
        <dbReference type="ARBA" id="ARBA00023180"/>
    </source>
</evidence>
<evidence type="ECO:0000259" key="16">
    <source>
        <dbReference type="PROSITE" id="PS50104"/>
    </source>
</evidence>
<keyword evidence="5 14" id="KW-0812">Transmembrane</keyword>
<dbReference type="Gene3D" id="3.80.10.10">
    <property type="entry name" value="Ribonuclease Inhibitor"/>
    <property type="match status" value="3"/>
</dbReference>
<dbReference type="InterPro" id="IPR003591">
    <property type="entry name" value="Leu-rich_rpt_typical-subtyp"/>
</dbReference>
<reference evidence="17 18" key="1">
    <citation type="submission" date="2021-04" db="EMBL/GenBank/DDBJ databases">
        <authorList>
            <consortium name="Wellcome Sanger Institute Data Sharing"/>
        </authorList>
    </citation>
    <scope>NUCLEOTIDE SEQUENCE [LARGE SCALE GENOMIC DNA]</scope>
</reference>
<dbReference type="Proteomes" id="UP000265040">
    <property type="component" value="Chromosome 11"/>
</dbReference>
<dbReference type="InterPro" id="IPR001611">
    <property type="entry name" value="Leu-rich_rpt"/>
</dbReference>
<dbReference type="SUPFAM" id="SSF52058">
    <property type="entry name" value="L domain-like"/>
    <property type="match status" value="1"/>
</dbReference>
<dbReference type="FunFam" id="3.40.50.10140:FF:000001">
    <property type="entry name" value="Toll-like receptor 2"/>
    <property type="match status" value="1"/>
</dbReference>
<dbReference type="InterPro" id="IPR032675">
    <property type="entry name" value="LRR_dom_sf"/>
</dbReference>
<organism evidence="17 18">
    <name type="scientific">Anabas testudineus</name>
    <name type="common">Climbing perch</name>
    <name type="synonym">Anthias testudineus</name>
    <dbReference type="NCBI Taxonomy" id="64144"/>
    <lineage>
        <taxon>Eukaryota</taxon>
        <taxon>Metazoa</taxon>
        <taxon>Chordata</taxon>
        <taxon>Craniata</taxon>
        <taxon>Vertebrata</taxon>
        <taxon>Euteleostomi</taxon>
        <taxon>Actinopterygii</taxon>
        <taxon>Neopterygii</taxon>
        <taxon>Teleostei</taxon>
        <taxon>Neoteleostei</taxon>
        <taxon>Acanthomorphata</taxon>
        <taxon>Anabantaria</taxon>
        <taxon>Anabantiformes</taxon>
        <taxon>Anabantoidei</taxon>
        <taxon>Anabantidae</taxon>
        <taxon>Anabas</taxon>
    </lineage>
</organism>
<evidence type="ECO:0000256" key="2">
    <source>
        <dbReference type="ARBA" id="ARBA00009634"/>
    </source>
</evidence>
<dbReference type="InterPro" id="IPR000157">
    <property type="entry name" value="TIR_dom"/>
</dbReference>
<dbReference type="PROSITE" id="PS51450">
    <property type="entry name" value="LRR"/>
    <property type="match status" value="2"/>
</dbReference>
<dbReference type="GO" id="GO:0006954">
    <property type="term" value="P:inflammatory response"/>
    <property type="evidence" value="ECO:0007669"/>
    <property type="project" value="UniProtKB-KW"/>
</dbReference>
<dbReference type="SUPFAM" id="SSF52200">
    <property type="entry name" value="Toll/Interleukin receptor TIR domain"/>
    <property type="match status" value="1"/>
</dbReference>
<feature type="transmembrane region" description="Helical" evidence="14">
    <location>
        <begin position="727"/>
        <end position="747"/>
    </location>
</feature>
<dbReference type="Gene3D" id="3.40.50.10140">
    <property type="entry name" value="Toll/interleukin-1 receptor homology (TIR) domain"/>
    <property type="match status" value="1"/>
</dbReference>
<dbReference type="InterPro" id="IPR000483">
    <property type="entry name" value="Cys-rich_flank_reg_C"/>
</dbReference>
<comment type="subcellular location">
    <subcellularLocation>
        <location evidence="1">Membrane</location>
        <topology evidence="1">Single-pass type I membrane protein</topology>
    </subcellularLocation>
</comment>
<sequence length="941" mass="108002">MKPLVSLLSLLLYLNPSLPYSLKNCTIDYSVNPTADVFLNCANRKLCTVPDDIPRDVSSIKLDNNIIEKINRDDFSNLSKLKSLYLQINWISHVDDGSFIDLGALTVLEMSGNYLTNLTANLFQGLSSLTVLSLRWNEVQFIHTLAFQSLTSLQTVILLSNQLQQISDIQPLLQLPHLQKLNIIDNQFTSFDTKDLLNMSSSLKVLYVSSEKLKTFSISTPVFPQLETINLCQINSGTFVRWDVPDKTLLKSITQLLISNTWIPFEEIQNVLQSLESLIHLKLSYMDEWIVKGLLETVCKIQTLTSLDLSHSNVTNLSAKLVTCSQLSDLDLSNTHMTELPKGSILSLKRLRFMTVKTNSLTKVPDDIRSLSSLEILNLSDNLISELGCDDFTNTTHLIELYLNMNNIVNLHRCVLEKLNDLKVLDMSNNLLRTFGGAFKITLQKLEFLNLRGNSVSFFEKGDFQGLGSLKHLDVTNIEKIRPGAFDGLVKLESLRISVPPKLYYNYSALQQLKSLSIYYNVEDGFNHPDLNDYDFFYTLKSLKIFTIICKGYHFDFPYEVSTNTIYTMKYLESFTAENIYVSAPNGFTFHYHTHLKNLTIRQTDMSDLDPMLFETIPNLQVLDFSNCYLKSLDFLVKARPPALRFLNLSNNELTVINETVFQSLPALTHLDLGNNPFTCDCSNAGFIQWVMSNAQTQVVNAHQYTCSFPVAQQGRKLLEFNTESCWMDVSFICFISSTCLVVLALLSSFIYHFLRWQLSYGFYLFLAFLYDSRKKKKGTPHQFDAFVSYNVHDEAWVYREMLPVLEEEQGWRLCLHHRDFQPGKPIMENITDAIYSSKKTICVISRRYLQSDWCSREIQMASFRLFDEQKDVLILLFLEEIPTQQMSPYYRMRKLVKRRTYLSWPQAGQHTGVFWQNVQRALETGNTPDDTNLLSGPTDC</sequence>
<dbReference type="PROSITE" id="PS50104">
    <property type="entry name" value="TIR"/>
    <property type="match status" value="1"/>
</dbReference>
<evidence type="ECO:0000313" key="18">
    <source>
        <dbReference type="Proteomes" id="UP000265040"/>
    </source>
</evidence>
<dbReference type="GO" id="GO:0002224">
    <property type="term" value="P:toll-like receptor signaling pathway"/>
    <property type="evidence" value="ECO:0007669"/>
    <property type="project" value="TreeGrafter"/>
</dbReference>
<keyword evidence="3" id="KW-0399">Innate immunity</keyword>
<evidence type="ECO:0000256" key="15">
    <source>
        <dbReference type="SAM" id="SignalP"/>
    </source>
</evidence>
<keyword evidence="13" id="KW-0395">Inflammatory response</keyword>
<dbReference type="SMART" id="SM00255">
    <property type="entry name" value="TIR"/>
    <property type="match status" value="1"/>
</dbReference>
<dbReference type="SMART" id="SM00369">
    <property type="entry name" value="LRR_TYP"/>
    <property type="match status" value="15"/>
</dbReference>
<comment type="similarity">
    <text evidence="2">Belongs to the Toll-like receptor family.</text>
</comment>
<evidence type="ECO:0000256" key="10">
    <source>
        <dbReference type="ARBA" id="ARBA00023136"/>
    </source>
</evidence>
<evidence type="ECO:0000313" key="17">
    <source>
        <dbReference type="Ensembl" id="ENSATEP00000077241.1"/>
    </source>
</evidence>
<accession>A0AAQ6IQT4</accession>
<name>A0AAQ6IQT4_ANATE</name>
<dbReference type="GeneTree" id="ENSGT00940000163999"/>
<dbReference type="Pfam" id="PF01582">
    <property type="entry name" value="TIR"/>
    <property type="match status" value="1"/>
</dbReference>
<keyword evidence="10 14" id="KW-0472">Membrane</keyword>
<evidence type="ECO:0000256" key="4">
    <source>
        <dbReference type="ARBA" id="ARBA00022614"/>
    </source>
</evidence>
<dbReference type="SUPFAM" id="SSF52047">
    <property type="entry name" value="RNI-like"/>
    <property type="match status" value="1"/>
</dbReference>
<keyword evidence="18" id="KW-1185">Reference proteome</keyword>
<feature type="transmembrane region" description="Helical" evidence="14">
    <location>
        <begin position="754"/>
        <end position="771"/>
    </location>
</feature>
<evidence type="ECO:0000256" key="9">
    <source>
        <dbReference type="ARBA" id="ARBA00022989"/>
    </source>
</evidence>
<evidence type="ECO:0000256" key="5">
    <source>
        <dbReference type="ARBA" id="ARBA00022692"/>
    </source>
</evidence>
<evidence type="ECO:0000256" key="6">
    <source>
        <dbReference type="ARBA" id="ARBA00022729"/>
    </source>
</evidence>
<reference evidence="17" key="3">
    <citation type="submission" date="2025-09" db="UniProtKB">
        <authorList>
            <consortium name="Ensembl"/>
        </authorList>
    </citation>
    <scope>IDENTIFICATION</scope>
</reference>
<protein>
    <recommendedName>
        <fullName evidence="16">TIR domain-containing protein</fullName>
    </recommendedName>
</protein>
<feature type="chain" id="PRO_5043669558" description="TIR domain-containing protein" evidence="15">
    <location>
        <begin position="20"/>
        <end position="941"/>
    </location>
</feature>
<evidence type="ECO:0000256" key="8">
    <source>
        <dbReference type="ARBA" id="ARBA00022859"/>
    </source>
</evidence>
<dbReference type="PANTHER" id="PTHR24365">
    <property type="entry name" value="TOLL-LIKE RECEPTOR"/>
    <property type="match status" value="1"/>
</dbReference>
<reference evidence="17" key="2">
    <citation type="submission" date="2025-08" db="UniProtKB">
        <authorList>
            <consortium name="Ensembl"/>
        </authorList>
    </citation>
    <scope>IDENTIFICATION</scope>
</reference>
<keyword evidence="6 15" id="KW-0732">Signal</keyword>
<evidence type="ECO:0000256" key="11">
    <source>
        <dbReference type="ARBA" id="ARBA00023170"/>
    </source>
</evidence>
<proteinExistence type="inferred from homology"/>
<dbReference type="GO" id="GO:0005886">
    <property type="term" value="C:plasma membrane"/>
    <property type="evidence" value="ECO:0007669"/>
    <property type="project" value="TreeGrafter"/>
</dbReference>
<evidence type="ECO:0000256" key="1">
    <source>
        <dbReference type="ARBA" id="ARBA00004479"/>
    </source>
</evidence>
<keyword evidence="12" id="KW-0325">Glycoprotein</keyword>
<dbReference type="Pfam" id="PF13855">
    <property type="entry name" value="LRR_8"/>
    <property type="match status" value="3"/>
</dbReference>
<keyword evidence="11" id="KW-0675">Receptor</keyword>
<dbReference type="PANTHER" id="PTHR24365:SF522">
    <property type="entry name" value="LOW QUALITY PROTEIN: TOLL-LIKE RECEPTOR 13-RELATED"/>
    <property type="match status" value="1"/>
</dbReference>
<dbReference type="SMART" id="SM00082">
    <property type="entry name" value="LRRCT"/>
    <property type="match status" value="1"/>
</dbReference>
<keyword evidence="8" id="KW-0391">Immunity</keyword>
<evidence type="ECO:0000256" key="3">
    <source>
        <dbReference type="ARBA" id="ARBA00022588"/>
    </source>
</evidence>
<evidence type="ECO:0000256" key="14">
    <source>
        <dbReference type="SAM" id="Phobius"/>
    </source>
</evidence>
<dbReference type="GO" id="GO:0038023">
    <property type="term" value="F:signaling receptor activity"/>
    <property type="evidence" value="ECO:0007669"/>
    <property type="project" value="TreeGrafter"/>
</dbReference>
<keyword evidence="9 14" id="KW-1133">Transmembrane helix</keyword>
<dbReference type="AlphaFoldDB" id="A0AAQ6IQT4"/>
<feature type="signal peptide" evidence="15">
    <location>
        <begin position="1"/>
        <end position="19"/>
    </location>
</feature>
<keyword evidence="4" id="KW-0433">Leucine-rich repeat</keyword>
<keyword evidence="7" id="KW-0677">Repeat</keyword>
<dbReference type="Ensembl" id="ENSATET00000081080.1">
    <property type="protein sequence ID" value="ENSATEP00000077241.1"/>
    <property type="gene ID" value="ENSATEG00000032296.1"/>
</dbReference>
<dbReference type="GO" id="GO:0045087">
    <property type="term" value="P:innate immune response"/>
    <property type="evidence" value="ECO:0007669"/>
    <property type="project" value="UniProtKB-KW"/>
</dbReference>
<feature type="domain" description="TIR" evidence="16">
    <location>
        <begin position="782"/>
        <end position="923"/>
    </location>
</feature>
<dbReference type="InterPro" id="IPR035897">
    <property type="entry name" value="Toll_tir_struct_dom_sf"/>
</dbReference>
<evidence type="ECO:0000256" key="7">
    <source>
        <dbReference type="ARBA" id="ARBA00022737"/>
    </source>
</evidence>
<evidence type="ECO:0000256" key="13">
    <source>
        <dbReference type="ARBA" id="ARBA00023198"/>
    </source>
</evidence>